<proteinExistence type="predicted"/>
<evidence type="ECO:0000313" key="2">
    <source>
        <dbReference type="Proteomes" id="UP000633619"/>
    </source>
</evidence>
<accession>A0A8I1DD67</accession>
<dbReference type="Proteomes" id="UP000633619">
    <property type="component" value="Unassembled WGS sequence"/>
</dbReference>
<sequence length="179" mass="21290">MLTRFKVRTNLKMYTVVVQYSDDHETFELDVFDGEPHFLDGTRKYVNEAEWIGGYKDEEFTHVMKPVELAKKVIETWERPKRLEDYLRLKRHVIELKEIGKDSAQETPSRSRKAEPVVYDYRDRLEADHIKYLRENPEALDQMTKKERDKWLKSDVELRLRYYEAKALAGSTGKDGEGE</sequence>
<protein>
    <submittedName>
        <fullName evidence="1">Uncharacterized protein</fullName>
    </submittedName>
</protein>
<keyword evidence="2" id="KW-1185">Reference proteome</keyword>
<dbReference type="EMBL" id="JAECVW010000012">
    <property type="protein sequence ID" value="MBH8596248.1"/>
    <property type="molecule type" value="Genomic_DNA"/>
</dbReference>
<name>A0A8I1DD67_THEIN</name>
<gene>
    <name evidence="1" type="ORF">I8U20_13145</name>
</gene>
<comment type="caution">
    <text evidence="1">The sequence shown here is derived from an EMBL/GenBank/DDBJ whole genome shotgun (WGS) entry which is preliminary data.</text>
</comment>
<organism evidence="1 2">
    <name type="scientific">Thermoactinomyces intermedius</name>
    <dbReference type="NCBI Taxonomy" id="2024"/>
    <lineage>
        <taxon>Bacteria</taxon>
        <taxon>Bacillati</taxon>
        <taxon>Bacillota</taxon>
        <taxon>Bacilli</taxon>
        <taxon>Bacillales</taxon>
        <taxon>Thermoactinomycetaceae</taxon>
        <taxon>Thermoactinomyces</taxon>
    </lineage>
</organism>
<reference evidence="1 2" key="1">
    <citation type="submission" date="2020-12" db="EMBL/GenBank/DDBJ databases">
        <title>WGS of Thermoactinomyces spp.</title>
        <authorList>
            <person name="Cheng K."/>
        </authorList>
    </citation>
    <scope>NUCLEOTIDE SEQUENCE [LARGE SCALE GENOMIC DNA]</scope>
    <source>
        <strain evidence="2">CICC 10671\DSM 43846</strain>
    </source>
</reference>
<dbReference type="RefSeq" id="WP_181732910.1">
    <property type="nucleotide sequence ID" value="NZ_JACEIR010000014.1"/>
</dbReference>
<dbReference type="AlphaFoldDB" id="A0A8I1DD67"/>
<evidence type="ECO:0000313" key="1">
    <source>
        <dbReference type="EMBL" id="MBH8596248.1"/>
    </source>
</evidence>